<dbReference type="OrthoDB" id="272767at2759"/>
<evidence type="ECO:0000256" key="1">
    <source>
        <dbReference type="SAM" id="Coils"/>
    </source>
</evidence>
<dbReference type="InterPro" id="IPR015943">
    <property type="entry name" value="WD40/YVTN_repeat-like_dom_sf"/>
</dbReference>
<proteinExistence type="predicted"/>
<evidence type="ECO:0000313" key="3">
    <source>
        <dbReference type="Proteomes" id="UP000037923"/>
    </source>
</evidence>
<feature type="coiled-coil region" evidence="1">
    <location>
        <begin position="684"/>
        <end position="711"/>
    </location>
</feature>
<organism evidence="2 3">
    <name type="scientific">Leptomonas pyrrhocoris</name>
    <name type="common">Firebug parasite</name>
    <dbReference type="NCBI Taxonomy" id="157538"/>
    <lineage>
        <taxon>Eukaryota</taxon>
        <taxon>Discoba</taxon>
        <taxon>Euglenozoa</taxon>
        <taxon>Kinetoplastea</taxon>
        <taxon>Metakinetoplastina</taxon>
        <taxon>Trypanosomatida</taxon>
        <taxon>Trypanosomatidae</taxon>
        <taxon>Leishmaniinae</taxon>
        <taxon>Leptomonas</taxon>
    </lineage>
</organism>
<sequence length="800" mass="86035">MFHNLQCVHKGRVRMPDERKGAAVYADDYGGVWVVSADAQEVYYYTPHALASSMDAQPTALPPYVSPSASSSLLTSSPPTPHTLAFRCGEQTGAAAADVSDNVLSVLFFDGEAPEGTAAQHRRDVCVVTEGGTVAFLRVPTANDEPPVLLQPFQEVHLELRVSATTTAANDVILCCFDGEFTEVVRAQVVAAAASSAGLRCPHLSDVPVSDALCTCEVEATGLFRVKGRILCVVYDSVHEVLIAVSDAGNVDVWDVARGRDATAQFGSPAWDAATHGSATCARVCRGKLWIGLTSGELLVFSLARSSLSTGAASAGLLLRSHGSPVTGITPMSLQSSVWSWAADNGRVNVWDAADAAFRGSFVFPQSGIQSCCTGVAQLRAALWGIDGASGEPCLLQASESIGVTDAYVCSSADVRTVHTQQTLLESYRCCWRGLLRDFRAAQHGTQSGEEGDEKGEAMAAALECIDTDLKDVEDVVGLVKEMEDTFESLHRLGTVDRRVRGGRVRSIRVVLEDFLGDCQQRLDARDEVESFLSFLSTTCGGDASMRSMEDAQEEIIRLYAHVEELTNALEDAAQPSVGDGIAAATEEATAALQNELASLQEALHSAGAQRQELASQLQEAQEETRSAVEQQKHLARLLEDTEGQLEDAKKSLLATKRAAEVTASEVSSLFDMESKLHASQTVIAELSAKVDALLADAEAKEEEINVFRRKEEAARGAMQSVLRVQGAMADDVSSFAEALEQNIVDVREGQRANLSKPLKGLLETLQEKTYALETSMESRLREQKIWFHTLSNELKAIVM</sequence>
<dbReference type="Gene3D" id="2.130.10.10">
    <property type="entry name" value="YVTN repeat-like/Quinoprotein amine dehydrogenase"/>
    <property type="match status" value="1"/>
</dbReference>
<dbReference type="OMA" id="RYGAPTC"/>
<dbReference type="AlphaFoldDB" id="A0A0M9FSZ9"/>
<dbReference type="SUPFAM" id="SSF101898">
    <property type="entry name" value="NHL repeat"/>
    <property type="match status" value="1"/>
</dbReference>
<keyword evidence="3" id="KW-1185">Reference proteome</keyword>
<dbReference type="Proteomes" id="UP000037923">
    <property type="component" value="Unassembled WGS sequence"/>
</dbReference>
<keyword evidence="1" id="KW-0175">Coiled coil</keyword>
<comment type="caution">
    <text evidence="2">The sequence shown here is derived from an EMBL/GenBank/DDBJ whole genome shotgun (WGS) entry which is preliminary data.</text>
</comment>
<evidence type="ECO:0008006" key="4">
    <source>
        <dbReference type="Google" id="ProtNLM"/>
    </source>
</evidence>
<protein>
    <recommendedName>
        <fullName evidence="4">Wd40 repeat domain-containing protein</fullName>
    </recommendedName>
</protein>
<dbReference type="VEuPathDB" id="TriTrypDB:LpyrH10_25_1810"/>
<dbReference type="EMBL" id="LGTL01000025">
    <property type="protein sequence ID" value="KPA75413.1"/>
    <property type="molecule type" value="Genomic_DNA"/>
</dbReference>
<reference evidence="2 3" key="1">
    <citation type="submission" date="2015-07" db="EMBL/GenBank/DDBJ databases">
        <title>High-quality genome of monoxenous trypanosomatid Leptomonas pyrrhocoris.</title>
        <authorList>
            <person name="Flegontov P."/>
            <person name="Butenko A."/>
            <person name="Firsov S."/>
            <person name="Vlcek C."/>
            <person name="Logacheva M.D."/>
            <person name="Field M."/>
            <person name="Filatov D."/>
            <person name="Flegontova O."/>
            <person name="Gerasimov E."/>
            <person name="Jackson A.P."/>
            <person name="Kelly S."/>
            <person name="Opperdoes F."/>
            <person name="O'Reilly A."/>
            <person name="Votypka J."/>
            <person name="Yurchenko V."/>
            <person name="Lukes J."/>
        </authorList>
    </citation>
    <scope>NUCLEOTIDE SEQUENCE [LARGE SCALE GENOMIC DNA]</scope>
    <source>
        <strain evidence="2">H10</strain>
    </source>
</reference>
<dbReference type="RefSeq" id="XP_015653852.1">
    <property type="nucleotide sequence ID" value="XM_015807770.1"/>
</dbReference>
<accession>A0A0M9FSZ9</accession>
<dbReference type="GeneID" id="26908967"/>
<gene>
    <name evidence="2" type="ORF">ABB37_08683</name>
</gene>
<name>A0A0M9FSZ9_LEPPY</name>
<evidence type="ECO:0000313" key="2">
    <source>
        <dbReference type="EMBL" id="KPA75413.1"/>
    </source>
</evidence>
<feature type="coiled-coil region" evidence="1">
    <location>
        <begin position="549"/>
        <end position="659"/>
    </location>
</feature>